<evidence type="ECO:0000313" key="1">
    <source>
        <dbReference type="EMBL" id="RDV24611.1"/>
    </source>
</evidence>
<dbReference type="InterPro" id="IPR012332">
    <property type="entry name" value="Autotransporter_pectin_lyase_C"/>
</dbReference>
<comment type="caution">
    <text evidence="1">The sequence shown here is derived from an EMBL/GenBank/DDBJ whole genome shotgun (WGS) entry which is preliminary data.</text>
</comment>
<organism evidence="1 2">
    <name type="scientific">Alteromonas aestuariivivens</name>
    <dbReference type="NCBI Taxonomy" id="1938339"/>
    <lineage>
        <taxon>Bacteria</taxon>
        <taxon>Pseudomonadati</taxon>
        <taxon>Pseudomonadota</taxon>
        <taxon>Gammaproteobacteria</taxon>
        <taxon>Alteromonadales</taxon>
        <taxon>Alteromonadaceae</taxon>
        <taxon>Alteromonas/Salinimonas group</taxon>
        <taxon>Alteromonas</taxon>
    </lineage>
</organism>
<reference evidence="2" key="1">
    <citation type="submission" date="2018-08" db="EMBL/GenBank/DDBJ databases">
        <authorList>
            <person name="Zhang J."/>
            <person name="Du Z.-J."/>
        </authorList>
    </citation>
    <scope>NUCLEOTIDE SEQUENCE [LARGE SCALE GENOMIC DNA]</scope>
    <source>
        <strain evidence="2">KCTC 52655</strain>
    </source>
</reference>
<dbReference type="EMBL" id="QRHA01000009">
    <property type="protein sequence ID" value="RDV24611.1"/>
    <property type="molecule type" value="Genomic_DNA"/>
</dbReference>
<evidence type="ECO:0000313" key="2">
    <source>
        <dbReference type="Proteomes" id="UP000256561"/>
    </source>
</evidence>
<dbReference type="Proteomes" id="UP000256561">
    <property type="component" value="Unassembled WGS sequence"/>
</dbReference>
<dbReference type="PROSITE" id="PS51257">
    <property type="entry name" value="PROKAR_LIPOPROTEIN"/>
    <property type="match status" value="1"/>
</dbReference>
<dbReference type="AlphaFoldDB" id="A0A3D8M4P7"/>
<evidence type="ECO:0008006" key="3">
    <source>
        <dbReference type="Google" id="ProtNLM"/>
    </source>
</evidence>
<gene>
    <name evidence="1" type="ORF">DXV75_13020</name>
</gene>
<name>A0A3D8M4P7_9ALTE</name>
<dbReference type="SUPFAM" id="SSF51161">
    <property type="entry name" value="Trimeric LpxA-like enzymes"/>
    <property type="match status" value="1"/>
</dbReference>
<proteinExistence type="predicted"/>
<dbReference type="RefSeq" id="WP_115593857.1">
    <property type="nucleotide sequence ID" value="NZ_QRHA01000009.1"/>
</dbReference>
<accession>A0A3D8M4P7</accession>
<keyword evidence="2" id="KW-1185">Reference proteome</keyword>
<sequence>MKKAVPFMFAASVLTMSLSGCVIHVGGGYEDREGAELSSVFGGIDVDSGNRVGSISTVNGGIELENNVTAEILDSVNGGIEMGENVLIERASVVNGDIEAGRNLVVEGSLVTVNGDIRLDDNARINGNIETVNGNIQVLNGEILDDIVTSNGDIRIEGSSTIHGDIVFQRSSNDKWNWGESTPSVLFVGRDVNLLGNIIIQRPVELELENPEMGSKVIHRYSHQ</sequence>
<dbReference type="InterPro" id="IPR011004">
    <property type="entry name" value="Trimer_LpxA-like_sf"/>
</dbReference>
<protein>
    <recommendedName>
        <fullName evidence="3">Polymer-forming cytoskeletal protein</fullName>
    </recommendedName>
</protein>
<dbReference type="Gene3D" id="2.160.20.20">
    <property type="match status" value="1"/>
</dbReference>
<dbReference type="OrthoDB" id="6321858at2"/>